<feature type="transmembrane region" description="Helical" evidence="7">
    <location>
        <begin position="110"/>
        <end position="133"/>
    </location>
</feature>
<dbReference type="PROSITE" id="PS50109">
    <property type="entry name" value="HIS_KIN"/>
    <property type="match status" value="1"/>
</dbReference>
<dbReference type="AlphaFoldDB" id="A0A6B9F5I2"/>
<dbReference type="SUPFAM" id="SSF55874">
    <property type="entry name" value="ATPase domain of HSP90 chaperone/DNA topoisomerase II/histidine kinase"/>
    <property type="match status" value="1"/>
</dbReference>
<feature type="domain" description="Histidine kinase" evidence="8">
    <location>
        <begin position="226"/>
        <end position="436"/>
    </location>
</feature>
<name>A0A6B9F5I2_9EURY</name>
<dbReference type="SUPFAM" id="SSF47384">
    <property type="entry name" value="Homodimeric domain of signal transducing histidine kinase"/>
    <property type="match status" value="1"/>
</dbReference>
<dbReference type="PRINTS" id="PR00344">
    <property type="entry name" value="BCTRLSENSOR"/>
</dbReference>
<dbReference type="InterPro" id="IPR004358">
    <property type="entry name" value="Sig_transdc_His_kin-like_C"/>
</dbReference>
<dbReference type="CDD" id="cd00075">
    <property type="entry name" value="HATPase"/>
    <property type="match status" value="1"/>
</dbReference>
<keyword evidence="4" id="KW-0547">Nucleotide-binding</keyword>
<dbReference type="GO" id="GO:0000155">
    <property type="term" value="F:phosphorelay sensor kinase activity"/>
    <property type="evidence" value="ECO:0007669"/>
    <property type="project" value="InterPro"/>
</dbReference>
<dbReference type="Proteomes" id="UP000428325">
    <property type="component" value="Chromosome"/>
</dbReference>
<feature type="transmembrane region" description="Helical" evidence="7">
    <location>
        <begin position="172"/>
        <end position="195"/>
    </location>
</feature>
<dbReference type="InterPro" id="IPR005467">
    <property type="entry name" value="His_kinase_dom"/>
</dbReference>
<evidence type="ECO:0000313" key="10">
    <source>
        <dbReference type="Proteomes" id="UP000428325"/>
    </source>
</evidence>
<dbReference type="InterPro" id="IPR036890">
    <property type="entry name" value="HATPase_C_sf"/>
</dbReference>
<evidence type="ECO:0000313" key="9">
    <source>
        <dbReference type="EMBL" id="QGX95775.1"/>
    </source>
</evidence>
<evidence type="ECO:0000256" key="6">
    <source>
        <dbReference type="ARBA" id="ARBA00022840"/>
    </source>
</evidence>
<accession>A0A6B9F5I2</accession>
<evidence type="ECO:0000256" key="3">
    <source>
        <dbReference type="ARBA" id="ARBA00022679"/>
    </source>
</evidence>
<feature type="transmembrane region" description="Helical" evidence="7">
    <location>
        <begin position="78"/>
        <end position="98"/>
    </location>
</feature>
<keyword evidence="5" id="KW-0418">Kinase</keyword>
<gene>
    <name evidence="9" type="ORF">EI982_13760</name>
</gene>
<dbReference type="InterPro" id="IPR050980">
    <property type="entry name" value="2C_sensor_his_kinase"/>
</dbReference>
<dbReference type="PANTHER" id="PTHR44936">
    <property type="entry name" value="SENSOR PROTEIN CREC"/>
    <property type="match status" value="1"/>
</dbReference>
<dbReference type="EC" id="2.7.13.3" evidence="2"/>
<dbReference type="SMART" id="SM00387">
    <property type="entry name" value="HATPase_c"/>
    <property type="match status" value="1"/>
</dbReference>
<dbReference type="InterPro" id="IPR036097">
    <property type="entry name" value="HisK_dim/P_sf"/>
</dbReference>
<feature type="transmembrane region" description="Helical" evidence="7">
    <location>
        <begin position="145"/>
        <end position="166"/>
    </location>
</feature>
<evidence type="ECO:0000256" key="1">
    <source>
        <dbReference type="ARBA" id="ARBA00000085"/>
    </source>
</evidence>
<keyword evidence="10" id="KW-1185">Reference proteome</keyword>
<dbReference type="Gene3D" id="3.30.565.10">
    <property type="entry name" value="Histidine kinase-like ATPase, C-terminal domain"/>
    <property type="match status" value="1"/>
</dbReference>
<dbReference type="InterPro" id="IPR003594">
    <property type="entry name" value="HATPase_dom"/>
</dbReference>
<protein>
    <recommendedName>
        <fullName evidence="2">histidine kinase</fullName>
        <ecNumber evidence="2">2.7.13.3</ecNumber>
    </recommendedName>
</protein>
<evidence type="ECO:0000259" key="8">
    <source>
        <dbReference type="PROSITE" id="PS50109"/>
    </source>
</evidence>
<keyword evidence="7" id="KW-1133">Transmembrane helix</keyword>
<keyword evidence="7" id="KW-0472">Membrane</keyword>
<dbReference type="KEGG" id="hra:EI982_13760"/>
<keyword evidence="7" id="KW-0812">Transmembrane</keyword>
<dbReference type="GO" id="GO:0005524">
    <property type="term" value="F:ATP binding"/>
    <property type="evidence" value="ECO:0007669"/>
    <property type="project" value="UniProtKB-KW"/>
</dbReference>
<reference evidence="9 10" key="1">
    <citation type="submission" date="2018-12" db="EMBL/GenBank/DDBJ databases">
        <title>Complete genome sequence of Haloplanus rallus MBLA0036.</title>
        <authorList>
            <person name="Nam Y.-d."/>
            <person name="Kang J."/>
            <person name="Chung W.-H."/>
            <person name="Park Y.S."/>
        </authorList>
    </citation>
    <scope>NUCLEOTIDE SEQUENCE [LARGE SCALE GENOMIC DNA]</scope>
    <source>
        <strain evidence="9 10">MBLA0036</strain>
    </source>
</reference>
<keyword evidence="3" id="KW-0808">Transferase</keyword>
<evidence type="ECO:0000256" key="4">
    <source>
        <dbReference type="ARBA" id="ARBA00022741"/>
    </source>
</evidence>
<sequence>MGMWASAQSIFRRPAARALAGSSRRSAIVRVIRPVARAVAKPYRLPTAGSYFIVVAEAHTMDQWPLREHAVRGADPRAVAGGGILVALGWAFVAVHTATALDSTGRLGSVFGLVVPLGLAATLFVGAICVYRYGLAESALRISGWTLFGTLAFAAVIGGALFALGPDPVDPAAFPVVLLNVAAGGAVLGLLVGLYDARQRRLRRQLTDEHRRADDFRQRLSVLSRVHRHDFRNKLNLIVGTADRLRTDADGADAVDAETVRTRARTIQDAGTALGRITEEFRELERLRTDAVMDPRRMDLVAAVDAAVATVGATFPDATVVTTLPETLPVRASPLVGRAVEELLDNAARHNDAPRIEVGATRRDGVVALTVRDDGAGIPPAEVAVHRAAEETSLDHSDGLGLWLVAWIAERSGGTVDIERPDEGGTAVTIRLPAAD</sequence>
<dbReference type="Pfam" id="PF02518">
    <property type="entry name" value="HATPase_c"/>
    <property type="match status" value="1"/>
</dbReference>
<organism evidence="9 10">
    <name type="scientific">Haloplanus rallus</name>
    <dbReference type="NCBI Taxonomy" id="1816183"/>
    <lineage>
        <taxon>Archaea</taxon>
        <taxon>Methanobacteriati</taxon>
        <taxon>Methanobacteriota</taxon>
        <taxon>Stenosarchaea group</taxon>
        <taxon>Halobacteria</taxon>
        <taxon>Halobacteriales</taxon>
        <taxon>Haloferacaceae</taxon>
        <taxon>Haloplanus</taxon>
    </lineage>
</organism>
<evidence type="ECO:0000256" key="5">
    <source>
        <dbReference type="ARBA" id="ARBA00022777"/>
    </source>
</evidence>
<keyword evidence="6" id="KW-0067">ATP-binding</keyword>
<comment type="catalytic activity">
    <reaction evidence="1">
        <text>ATP + protein L-histidine = ADP + protein N-phospho-L-histidine.</text>
        <dbReference type="EC" id="2.7.13.3"/>
    </reaction>
</comment>
<proteinExistence type="predicted"/>
<evidence type="ECO:0000256" key="2">
    <source>
        <dbReference type="ARBA" id="ARBA00012438"/>
    </source>
</evidence>
<evidence type="ECO:0000256" key="7">
    <source>
        <dbReference type="SAM" id="Phobius"/>
    </source>
</evidence>
<dbReference type="PANTHER" id="PTHR44936:SF10">
    <property type="entry name" value="SENSOR PROTEIN RSTB"/>
    <property type="match status" value="1"/>
</dbReference>
<dbReference type="EMBL" id="CP034345">
    <property type="protein sequence ID" value="QGX95775.1"/>
    <property type="molecule type" value="Genomic_DNA"/>
</dbReference>